<reference evidence="1" key="1">
    <citation type="submission" date="2018-11" db="EMBL/GenBank/DDBJ databases">
        <authorList>
            <person name="Alioto T."/>
            <person name="Alioto T."/>
        </authorList>
    </citation>
    <scope>NUCLEOTIDE SEQUENCE</scope>
</reference>
<sequence length="126" mass="14392">MTQYATELQTQSTLQIKPGRKDQAQNLVPAIPRIEEIKPTMLRTLTIPEDMKSESTPVCRILPDGKCLILNRYGDGRSHALLLFGNDGIFERQVITFTEYPFDACYVTNNTVAVALGVTQRRYWWI</sequence>
<keyword evidence="2" id="KW-1185">Reference proteome</keyword>
<dbReference type="AlphaFoldDB" id="A0A8B6G9V3"/>
<gene>
    <name evidence="1" type="ORF">MGAL_10B019361</name>
</gene>
<comment type="caution">
    <text evidence="1">The sequence shown here is derived from an EMBL/GenBank/DDBJ whole genome shotgun (WGS) entry which is preliminary data.</text>
</comment>
<protein>
    <submittedName>
        <fullName evidence="1">Uncharacterized protein</fullName>
    </submittedName>
</protein>
<accession>A0A8B6G9V3</accession>
<dbReference type="Proteomes" id="UP000596742">
    <property type="component" value="Unassembled WGS sequence"/>
</dbReference>
<proteinExistence type="predicted"/>
<name>A0A8B6G9V3_MYTGA</name>
<dbReference type="EMBL" id="UYJE01008085">
    <property type="protein sequence ID" value="VDI60942.1"/>
    <property type="molecule type" value="Genomic_DNA"/>
</dbReference>
<dbReference type="OrthoDB" id="10460759at2759"/>
<evidence type="ECO:0000313" key="2">
    <source>
        <dbReference type="Proteomes" id="UP000596742"/>
    </source>
</evidence>
<evidence type="ECO:0000313" key="1">
    <source>
        <dbReference type="EMBL" id="VDI60942.1"/>
    </source>
</evidence>
<organism evidence="1 2">
    <name type="scientific">Mytilus galloprovincialis</name>
    <name type="common">Mediterranean mussel</name>
    <dbReference type="NCBI Taxonomy" id="29158"/>
    <lineage>
        <taxon>Eukaryota</taxon>
        <taxon>Metazoa</taxon>
        <taxon>Spiralia</taxon>
        <taxon>Lophotrochozoa</taxon>
        <taxon>Mollusca</taxon>
        <taxon>Bivalvia</taxon>
        <taxon>Autobranchia</taxon>
        <taxon>Pteriomorphia</taxon>
        <taxon>Mytilida</taxon>
        <taxon>Mytiloidea</taxon>
        <taxon>Mytilidae</taxon>
        <taxon>Mytilinae</taxon>
        <taxon>Mytilus</taxon>
    </lineage>
</organism>